<dbReference type="Pfam" id="PF00512">
    <property type="entry name" value="HisKA"/>
    <property type="match status" value="1"/>
</dbReference>
<dbReference type="CDD" id="cd00130">
    <property type="entry name" value="PAS"/>
    <property type="match status" value="1"/>
</dbReference>
<evidence type="ECO:0000256" key="1">
    <source>
        <dbReference type="ARBA" id="ARBA00000085"/>
    </source>
</evidence>
<keyword evidence="7" id="KW-1133">Transmembrane helix</keyword>
<organism evidence="10 11">
    <name type="scientific">Natranaeroarchaeum aerophilus</name>
    <dbReference type="NCBI Taxonomy" id="2917711"/>
    <lineage>
        <taxon>Archaea</taxon>
        <taxon>Methanobacteriati</taxon>
        <taxon>Methanobacteriota</taxon>
        <taxon>Stenosarchaea group</taxon>
        <taxon>Halobacteria</taxon>
        <taxon>Halobacteriales</taxon>
        <taxon>Natronoarchaeaceae</taxon>
        <taxon>Natranaeroarchaeum</taxon>
    </lineage>
</organism>
<dbReference type="SUPFAM" id="SSF47384">
    <property type="entry name" value="Homodimeric domain of signal transducing histidine kinase"/>
    <property type="match status" value="1"/>
</dbReference>
<keyword evidence="5" id="KW-0418">Kinase</keyword>
<feature type="domain" description="PAC" evidence="9">
    <location>
        <begin position="284"/>
        <end position="343"/>
    </location>
</feature>
<dbReference type="SUPFAM" id="SSF55874">
    <property type="entry name" value="ATPase domain of HSP90 chaperone/DNA topoisomerase II/histidine kinase"/>
    <property type="match status" value="1"/>
</dbReference>
<feature type="domain" description="Histidine kinase" evidence="8">
    <location>
        <begin position="354"/>
        <end position="549"/>
    </location>
</feature>
<reference evidence="10 11" key="1">
    <citation type="journal article" date="2022" name="Syst. Appl. Microbiol.">
        <title>Natronocalculus amylovorans gen. nov., sp. nov., and Natranaeroarchaeum aerophilus sp. nov., dominant culturable amylolytic natronoarchaea from hypersaline soda lakes in southwestern Siberia.</title>
        <authorList>
            <person name="Sorokin D.Y."/>
            <person name="Elcheninov A.G."/>
            <person name="Khizhniak T.V."/>
            <person name="Koenen M."/>
            <person name="Bale N.J."/>
            <person name="Damste J.S.S."/>
            <person name="Kublanov I.V."/>
        </authorList>
    </citation>
    <scope>NUCLEOTIDE SEQUENCE [LARGE SCALE GENOMIC DNA]</scope>
    <source>
        <strain evidence="10 11">AArc-St1-1</strain>
    </source>
</reference>
<dbReference type="InterPro" id="IPR036890">
    <property type="entry name" value="HATPase_C_sf"/>
</dbReference>
<keyword evidence="10" id="KW-0547">Nucleotide-binding</keyword>
<dbReference type="InterPro" id="IPR004358">
    <property type="entry name" value="Sig_transdc_His_kin-like_C"/>
</dbReference>
<evidence type="ECO:0000256" key="2">
    <source>
        <dbReference type="ARBA" id="ARBA00012438"/>
    </source>
</evidence>
<dbReference type="SMART" id="SM00387">
    <property type="entry name" value="HATPase_c"/>
    <property type="match status" value="1"/>
</dbReference>
<dbReference type="PANTHER" id="PTHR43711">
    <property type="entry name" value="TWO-COMPONENT HISTIDINE KINASE"/>
    <property type="match status" value="1"/>
</dbReference>
<evidence type="ECO:0000256" key="4">
    <source>
        <dbReference type="ARBA" id="ARBA00022679"/>
    </source>
</evidence>
<comment type="caution">
    <text evidence="10">The sequence shown here is derived from an EMBL/GenBank/DDBJ whole genome shotgun (WGS) entry which is preliminary data.</text>
</comment>
<evidence type="ECO:0000259" key="9">
    <source>
        <dbReference type="PROSITE" id="PS50113"/>
    </source>
</evidence>
<keyword evidence="11" id="KW-1185">Reference proteome</keyword>
<dbReference type="InterPro" id="IPR000700">
    <property type="entry name" value="PAS-assoc_C"/>
</dbReference>
<dbReference type="PRINTS" id="PR00344">
    <property type="entry name" value="BCTRLSENSOR"/>
</dbReference>
<feature type="transmembrane region" description="Helical" evidence="7">
    <location>
        <begin position="177"/>
        <end position="198"/>
    </location>
</feature>
<dbReference type="PANTHER" id="PTHR43711:SF1">
    <property type="entry name" value="HISTIDINE KINASE 1"/>
    <property type="match status" value="1"/>
</dbReference>
<evidence type="ECO:0000259" key="8">
    <source>
        <dbReference type="PROSITE" id="PS50109"/>
    </source>
</evidence>
<feature type="transmembrane region" description="Helical" evidence="7">
    <location>
        <begin position="69"/>
        <end position="91"/>
    </location>
</feature>
<evidence type="ECO:0000313" key="11">
    <source>
        <dbReference type="Proteomes" id="UP001202674"/>
    </source>
</evidence>
<dbReference type="GO" id="GO:0005524">
    <property type="term" value="F:ATP binding"/>
    <property type="evidence" value="ECO:0007669"/>
    <property type="project" value="UniProtKB-KW"/>
</dbReference>
<feature type="transmembrane region" description="Helical" evidence="7">
    <location>
        <begin position="204"/>
        <end position="223"/>
    </location>
</feature>
<dbReference type="InterPro" id="IPR050736">
    <property type="entry name" value="Sensor_HK_Regulatory"/>
</dbReference>
<dbReference type="AlphaFoldDB" id="A0AAE3FNU6"/>
<dbReference type="Gene3D" id="3.30.565.10">
    <property type="entry name" value="Histidine kinase-like ATPase, C-terminal domain"/>
    <property type="match status" value="1"/>
</dbReference>
<feature type="transmembrane region" description="Helical" evidence="7">
    <location>
        <begin position="38"/>
        <end position="57"/>
    </location>
</feature>
<dbReference type="Pfam" id="PF02518">
    <property type="entry name" value="HATPase_c"/>
    <property type="match status" value="1"/>
</dbReference>
<gene>
    <name evidence="10" type="ORF">AArcSt11_04275</name>
</gene>
<dbReference type="InterPro" id="IPR003594">
    <property type="entry name" value="HATPase_dom"/>
</dbReference>
<evidence type="ECO:0000256" key="5">
    <source>
        <dbReference type="ARBA" id="ARBA00022777"/>
    </source>
</evidence>
<keyword evidence="7" id="KW-0812">Transmembrane</keyword>
<dbReference type="EMBL" id="JAKRVY010000001">
    <property type="protein sequence ID" value="MCL9812867.1"/>
    <property type="molecule type" value="Genomic_DNA"/>
</dbReference>
<dbReference type="InterPro" id="IPR031621">
    <property type="entry name" value="HisKA_7TM"/>
</dbReference>
<protein>
    <recommendedName>
        <fullName evidence="2">histidine kinase</fullName>
        <ecNumber evidence="2">2.7.13.3</ecNumber>
    </recommendedName>
</protein>
<keyword evidence="6" id="KW-0902">Two-component regulatory system</keyword>
<dbReference type="InterPro" id="IPR005467">
    <property type="entry name" value="His_kinase_dom"/>
</dbReference>
<keyword evidence="3" id="KW-0597">Phosphoprotein</keyword>
<dbReference type="PROSITE" id="PS50113">
    <property type="entry name" value="PAC"/>
    <property type="match status" value="1"/>
</dbReference>
<sequence length="556" mass="60730">MDSTLAAVRLTYAFAAVASLGFGAVLWRNRGKSGATSLFVTTVAAFVWSGALLLSTHPSPGVAEWTVRFRYVGAAGSVLGGLGFALEYAGYERYVNQRTAGAVGIYLLVVLFVSFVNPGRLFLVDLDGTVPIGVEQHWGPLFWAHLVISYAVILTYVVILTRFIYRSRHRLYRGQAVALLIGLAVAAPFNLIYVFGYVPVDTTPIGFIVAIGSYTIAIVRYQYTDVAPIARRKLIDTVNVGMLVVDMDDRITDSNPAARRLLDLDSGATGTPVREAFGDAALRSTYESELTGDGSTEVTIEHDGKYLLFESVPVSDDRGQHVGYLLLVQDVTTQRHREQELERQIRKLDQFASVVSHDLRNPLNVAQGRLALAREMDDNEHLGEVAAAHERMDRLIDDVLTLARDGGDVTDPSVVPLDSLTEECWDNVETHGARLVVETDREIYADERQLKQLFENLFRNSVEHGSTSNSSQKTDLTVTVGTLPTGFYVGDDGPGVPAAERESVFETGYSTGTEGTGLGLGIVSEIVAAHDWEIQVAESESGGARFEITGVEFRDE</sequence>
<feature type="transmembrane region" description="Helical" evidence="7">
    <location>
        <begin position="103"/>
        <end position="123"/>
    </location>
</feature>
<evidence type="ECO:0000256" key="7">
    <source>
        <dbReference type="SAM" id="Phobius"/>
    </source>
</evidence>
<dbReference type="Gene3D" id="3.30.450.20">
    <property type="entry name" value="PAS domain"/>
    <property type="match status" value="1"/>
</dbReference>
<evidence type="ECO:0000256" key="3">
    <source>
        <dbReference type="ARBA" id="ARBA00022553"/>
    </source>
</evidence>
<dbReference type="InterPro" id="IPR003661">
    <property type="entry name" value="HisK_dim/P_dom"/>
</dbReference>
<comment type="catalytic activity">
    <reaction evidence="1">
        <text>ATP + protein L-histidine = ADP + protein N-phospho-L-histidine.</text>
        <dbReference type="EC" id="2.7.13.3"/>
    </reaction>
</comment>
<dbReference type="Proteomes" id="UP001202674">
    <property type="component" value="Unassembled WGS sequence"/>
</dbReference>
<dbReference type="Gene3D" id="1.10.287.130">
    <property type="match status" value="1"/>
</dbReference>
<dbReference type="InterPro" id="IPR035965">
    <property type="entry name" value="PAS-like_dom_sf"/>
</dbReference>
<accession>A0AAE3FNU6</accession>
<keyword evidence="7" id="KW-0472">Membrane</keyword>
<evidence type="ECO:0000256" key="6">
    <source>
        <dbReference type="ARBA" id="ARBA00023012"/>
    </source>
</evidence>
<keyword evidence="10" id="KW-0067">ATP-binding</keyword>
<dbReference type="InterPro" id="IPR036097">
    <property type="entry name" value="HisK_dim/P_sf"/>
</dbReference>
<dbReference type="EC" id="2.7.13.3" evidence="2"/>
<dbReference type="GO" id="GO:0000155">
    <property type="term" value="F:phosphorelay sensor kinase activity"/>
    <property type="evidence" value="ECO:0007669"/>
    <property type="project" value="InterPro"/>
</dbReference>
<name>A0AAE3FNU6_9EURY</name>
<proteinExistence type="predicted"/>
<feature type="transmembrane region" description="Helical" evidence="7">
    <location>
        <begin position="143"/>
        <end position="165"/>
    </location>
</feature>
<evidence type="ECO:0000313" key="10">
    <source>
        <dbReference type="EMBL" id="MCL9812867.1"/>
    </source>
</evidence>
<dbReference type="NCBIfam" id="TIGR00229">
    <property type="entry name" value="sensory_box"/>
    <property type="match status" value="1"/>
</dbReference>
<dbReference type="Pfam" id="PF16927">
    <property type="entry name" value="HisKA_7TM"/>
    <property type="match status" value="1"/>
</dbReference>
<dbReference type="PROSITE" id="PS50109">
    <property type="entry name" value="HIS_KIN"/>
    <property type="match status" value="1"/>
</dbReference>
<dbReference type="SUPFAM" id="SSF55785">
    <property type="entry name" value="PYP-like sensor domain (PAS domain)"/>
    <property type="match status" value="1"/>
</dbReference>
<keyword evidence="4" id="KW-0808">Transferase</keyword>
<dbReference type="CDD" id="cd00082">
    <property type="entry name" value="HisKA"/>
    <property type="match status" value="1"/>
</dbReference>
<dbReference type="RefSeq" id="WP_250594916.1">
    <property type="nucleotide sequence ID" value="NZ_JAKRVY010000001.1"/>
</dbReference>
<feature type="transmembrane region" description="Helical" evidence="7">
    <location>
        <begin position="6"/>
        <end position="26"/>
    </location>
</feature>
<dbReference type="InterPro" id="IPR000014">
    <property type="entry name" value="PAS"/>
</dbReference>
<dbReference type="Pfam" id="PF13596">
    <property type="entry name" value="PAS_10"/>
    <property type="match status" value="1"/>
</dbReference>
<dbReference type="SMART" id="SM00388">
    <property type="entry name" value="HisKA"/>
    <property type="match status" value="1"/>
</dbReference>